<dbReference type="HAMAP" id="MF_00304">
    <property type="entry name" value="Thi4"/>
    <property type="match status" value="1"/>
</dbReference>
<reference evidence="6" key="1">
    <citation type="journal article" date="2014" name="Front. Microbiol.">
        <title>High frequency of phylogenetically diverse reductive dehalogenase-homologous genes in deep subseafloor sedimentary metagenomes.</title>
        <authorList>
            <person name="Kawai M."/>
            <person name="Futagami T."/>
            <person name="Toyoda A."/>
            <person name="Takaki Y."/>
            <person name="Nishi S."/>
            <person name="Hori S."/>
            <person name="Arai W."/>
            <person name="Tsubouchi T."/>
            <person name="Morono Y."/>
            <person name="Uchiyama I."/>
            <person name="Ito T."/>
            <person name="Fujiyama A."/>
            <person name="Inagaki F."/>
            <person name="Takami H."/>
        </authorList>
    </citation>
    <scope>NUCLEOTIDE SEQUENCE</scope>
    <source>
        <strain evidence="6">Expedition CK06-06</strain>
    </source>
</reference>
<dbReference type="Pfam" id="PF01946">
    <property type="entry name" value="Thi4"/>
    <property type="match status" value="1"/>
</dbReference>
<evidence type="ECO:0000256" key="3">
    <source>
        <dbReference type="ARBA" id="ARBA00022977"/>
    </source>
</evidence>
<sequence>DVAVGGAGPAGMTAAYYLAKEGIKTVIFERSLRPGGGMPGGGMMFNTIVVQEEAKEILDEFDVRTKEYEKGYYIADSVEASSAICFKTVQAGAKIFNLMSIEDVMIREHDRITGLVLNWSAVTLAGLHVDPLSMRSRVVIDATGHASEICHIVVNKLGGKLRTEGGGVMGEKSMWAEVAERKVMENTKEVYPGLIVAGMAANAVCGTPRMGAIFGGMLLSGKRAAEVALEILQQLKVS</sequence>
<keyword evidence="1" id="KW-0808">Transferase</keyword>
<dbReference type="AlphaFoldDB" id="X1PTX3"/>
<evidence type="ECO:0000256" key="1">
    <source>
        <dbReference type="ARBA" id="ARBA00022679"/>
    </source>
</evidence>
<dbReference type="PRINTS" id="PR00419">
    <property type="entry name" value="ADXRDTASE"/>
</dbReference>
<name>X1PTX3_9ZZZZ</name>
<dbReference type="NCBIfam" id="TIGR00292">
    <property type="entry name" value="sulfide-dependent adenosine diphosphate thiazole synthase"/>
    <property type="match status" value="1"/>
</dbReference>
<evidence type="ECO:0000256" key="5">
    <source>
        <dbReference type="ARBA" id="ARBA00023027"/>
    </source>
</evidence>
<dbReference type="InterPro" id="IPR002922">
    <property type="entry name" value="Thi4_fam"/>
</dbReference>
<dbReference type="InterPro" id="IPR036188">
    <property type="entry name" value="FAD/NAD-bd_sf"/>
</dbReference>
<evidence type="ECO:0008006" key="7">
    <source>
        <dbReference type="Google" id="ProtNLM"/>
    </source>
</evidence>
<dbReference type="EMBL" id="BARW01002733">
    <property type="protein sequence ID" value="GAI59687.1"/>
    <property type="molecule type" value="Genomic_DNA"/>
</dbReference>
<dbReference type="GO" id="GO:0046872">
    <property type="term" value="F:metal ion binding"/>
    <property type="evidence" value="ECO:0007669"/>
    <property type="project" value="UniProtKB-KW"/>
</dbReference>
<dbReference type="SUPFAM" id="SSF51905">
    <property type="entry name" value="FAD/NAD(P)-binding domain"/>
    <property type="match status" value="1"/>
</dbReference>
<gene>
    <name evidence="6" type="ORF">S12H4_07416</name>
</gene>
<dbReference type="GO" id="GO:0016740">
    <property type="term" value="F:transferase activity"/>
    <property type="evidence" value="ECO:0007669"/>
    <property type="project" value="UniProtKB-KW"/>
</dbReference>
<dbReference type="Gene3D" id="3.50.50.60">
    <property type="entry name" value="FAD/NAD(P)-binding domain"/>
    <property type="match status" value="1"/>
</dbReference>
<protein>
    <recommendedName>
        <fullName evidence="7">Thiazole biosynthesis enzyme</fullName>
    </recommendedName>
</protein>
<dbReference type="PANTHER" id="PTHR43422">
    <property type="entry name" value="THIAMINE THIAZOLE SYNTHASE"/>
    <property type="match status" value="1"/>
</dbReference>
<comment type="caution">
    <text evidence="6">The sequence shown here is derived from an EMBL/GenBank/DDBJ whole genome shotgun (WGS) entry which is preliminary data.</text>
</comment>
<evidence type="ECO:0000256" key="2">
    <source>
        <dbReference type="ARBA" id="ARBA00022723"/>
    </source>
</evidence>
<keyword evidence="3" id="KW-0784">Thiamine biosynthesis</keyword>
<keyword evidence="5" id="KW-0520">NAD</keyword>
<dbReference type="PANTHER" id="PTHR43422:SF3">
    <property type="entry name" value="THIAMINE THIAZOLE SYNTHASE"/>
    <property type="match status" value="1"/>
</dbReference>
<keyword evidence="2" id="KW-0479">Metal-binding</keyword>
<accession>X1PTX3</accession>
<dbReference type="GO" id="GO:0009228">
    <property type="term" value="P:thiamine biosynthetic process"/>
    <property type="evidence" value="ECO:0007669"/>
    <property type="project" value="UniProtKB-KW"/>
</dbReference>
<evidence type="ECO:0000256" key="4">
    <source>
        <dbReference type="ARBA" id="ARBA00023004"/>
    </source>
</evidence>
<proteinExistence type="inferred from homology"/>
<evidence type="ECO:0000313" key="6">
    <source>
        <dbReference type="EMBL" id="GAI59687.1"/>
    </source>
</evidence>
<dbReference type="InterPro" id="IPR022828">
    <property type="entry name" value="Thi4_prok"/>
</dbReference>
<feature type="non-terminal residue" evidence="6">
    <location>
        <position position="1"/>
    </location>
</feature>
<organism evidence="6">
    <name type="scientific">marine sediment metagenome</name>
    <dbReference type="NCBI Taxonomy" id="412755"/>
    <lineage>
        <taxon>unclassified sequences</taxon>
        <taxon>metagenomes</taxon>
        <taxon>ecological metagenomes</taxon>
    </lineage>
</organism>
<keyword evidence="4" id="KW-0408">Iron</keyword>